<name>A0A552US72_9FLAO</name>
<feature type="region of interest" description="Disordered" evidence="2">
    <location>
        <begin position="385"/>
        <end position="431"/>
    </location>
</feature>
<dbReference type="Pfam" id="PF00263">
    <property type="entry name" value="Secretin"/>
    <property type="match status" value="1"/>
</dbReference>
<comment type="caution">
    <text evidence="5">The sequence shown here is derived from an EMBL/GenBank/DDBJ whole genome shotgun (WGS) entry which is preliminary data.</text>
</comment>
<comment type="similarity">
    <text evidence="1">Belongs to the bacterial secretin family.</text>
</comment>
<evidence type="ECO:0000313" key="5">
    <source>
        <dbReference type="EMBL" id="TRW21027.1"/>
    </source>
</evidence>
<protein>
    <submittedName>
        <fullName evidence="5">Type II and III secretion system protein</fullName>
    </submittedName>
</protein>
<dbReference type="OrthoDB" id="9816579at2"/>
<reference evidence="5 6" key="1">
    <citation type="submission" date="2019-07" db="EMBL/GenBank/DDBJ databases">
        <title>Flavobacterium sp. nov., isolated from glacier ice.</title>
        <authorList>
            <person name="Liu Q."/>
            <person name="Xin Y.-H."/>
        </authorList>
    </citation>
    <scope>NUCLEOTIDE SEQUENCE [LARGE SCALE GENOMIC DNA]</scope>
    <source>
        <strain evidence="5 6">ZT4R6</strain>
    </source>
</reference>
<keyword evidence="6" id="KW-1185">Reference proteome</keyword>
<dbReference type="InterPro" id="IPR004846">
    <property type="entry name" value="T2SS/T3SS_dom"/>
</dbReference>
<dbReference type="GO" id="GO:0015627">
    <property type="term" value="C:type II protein secretion system complex"/>
    <property type="evidence" value="ECO:0007669"/>
    <property type="project" value="TreeGrafter"/>
</dbReference>
<dbReference type="GO" id="GO:0009306">
    <property type="term" value="P:protein secretion"/>
    <property type="evidence" value="ECO:0007669"/>
    <property type="project" value="InterPro"/>
</dbReference>
<evidence type="ECO:0000313" key="6">
    <source>
        <dbReference type="Proteomes" id="UP000320643"/>
    </source>
</evidence>
<evidence type="ECO:0000256" key="2">
    <source>
        <dbReference type="SAM" id="MobiDB-lite"/>
    </source>
</evidence>
<dbReference type="AlphaFoldDB" id="A0A552US72"/>
<evidence type="ECO:0000256" key="1">
    <source>
        <dbReference type="RuleBase" id="RU004003"/>
    </source>
</evidence>
<dbReference type="EMBL" id="VJVZ01000028">
    <property type="protein sequence ID" value="TRW21027.1"/>
    <property type="molecule type" value="Genomic_DNA"/>
</dbReference>
<dbReference type="InterPro" id="IPR050810">
    <property type="entry name" value="Bact_Secretion_Sys_Channel"/>
</dbReference>
<feature type="domain" description="Type II/III secretion system secretin-like" evidence="4">
    <location>
        <begin position="557"/>
        <end position="724"/>
    </location>
</feature>
<evidence type="ECO:0000256" key="3">
    <source>
        <dbReference type="SAM" id="SignalP"/>
    </source>
</evidence>
<dbReference type="PRINTS" id="PR00811">
    <property type="entry name" value="BCTERIALGSPD"/>
</dbReference>
<feature type="signal peptide" evidence="3">
    <location>
        <begin position="1"/>
        <end position="19"/>
    </location>
</feature>
<feature type="compositionally biased region" description="Polar residues" evidence="2">
    <location>
        <begin position="385"/>
        <end position="402"/>
    </location>
</feature>
<feature type="compositionally biased region" description="Low complexity" evidence="2">
    <location>
        <begin position="412"/>
        <end position="422"/>
    </location>
</feature>
<dbReference type="InterPro" id="IPR001775">
    <property type="entry name" value="GspD/PilQ"/>
</dbReference>
<accession>A0A552US72</accession>
<organism evidence="5 6">
    <name type="scientific">Flavobacterium zepuense</name>
    <dbReference type="NCBI Taxonomy" id="2593302"/>
    <lineage>
        <taxon>Bacteria</taxon>
        <taxon>Pseudomonadati</taxon>
        <taxon>Bacteroidota</taxon>
        <taxon>Flavobacteriia</taxon>
        <taxon>Flavobacteriales</taxon>
        <taxon>Flavobacteriaceae</taxon>
        <taxon>Flavobacterium</taxon>
    </lineage>
</organism>
<dbReference type="PANTHER" id="PTHR30332">
    <property type="entry name" value="PROBABLE GENERAL SECRETION PATHWAY PROTEIN D"/>
    <property type="match status" value="1"/>
</dbReference>
<dbReference type="PANTHER" id="PTHR30332:SF17">
    <property type="entry name" value="TYPE IV PILIATION SYSTEM PROTEIN DR_0774-RELATED"/>
    <property type="match status" value="1"/>
</dbReference>
<feature type="chain" id="PRO_5022030132" evidence="3">
    <location>
        <begin position="20"/>
        <end position="725"/>
    </location>
</feature>
<dbReference type="Proteomes" id="UP000320643">
    <property type="component" value="Unassembled WGS sequence"/>
</dbReference>
<sequence length="725" mass="79953">MRRLLLCGVFLLVSQLLQAQDSPRVEQIRNHIEAIAADTPGLMERVNIKIKEAPLSDFLLAVSEVHKVNLSIDPTLKQINIVNNFTDVTVADLLIFLCKQYNLSVDFTGNILAISPYQSPKEIPAEKVIDVAYDPSEDLLTLNLKDDKLYDAFKRIMDVSGKNLVFAPGMENQLLTVYIKNMPFDAALNKLAYANDLAISKSRDNFYLFDKFDNAGATAASTADKGGAVRQSRPQRQRRSNFFFNILDADRQLLEVDFENTPISSIIYDIGTELQIDMFIASPLENAGNATVKAKNITFDELLIKMFQSNAANAPTTGNKNGQQQFSDGMNNGIPVSATTGDNYTFMKKDNIYYFGTKSQLTVRNIKSIALMHRSIELLGDPASSEKTVGRTQTNFTNYNTGSAGGLNNGFQQQQNQQSQNSRGNESAPSESILTIIPDEAKKDLDIKIDKELNSFLVNGPADAIQRFESFIKYIDKPVPVILIEVMLLEVSRTAVVETGISAGIGDKPTTTTGTVFPTADINLGAQTINKIINGFDGFGSLNIGSVVPNFYLSLKALETNGNIKIRSSPRLSTLNGHKASLSIGETTYYVVTSQNYYGSQITQTSEIKNYQPIDADLSVTIRPLVSGDGQITLDIKVIQSSFNGERIDEDAPPGINSREFTSIIRVKDRDLIVLGGLEEKVKNDSGSGVPLLSRIPIIKWLFSSRKREDSRKKLSVLIKPTVIY</sequence>
<dbReference type="RefSeq" id="WP_143375354.1">
    <property type="nucleotide sequence ID" value="NZ_VJVZ01000028.1"/>
</dbReference>
<evidence type="ECO:0000259" key="4">
    <source>
        <dbReference type="Pfam" id="PF00263"/>
    </source>
</evidence>
<gene>
    <name evidence="5" type="ORF">FMM05_20820</name>
</gene>
<keyword evidence="3" id="KW-0732">Signal</keyword>
<proteinExistence type="inferred from homology"/>
<dbReference type="Gene3D" id="3.55.50.30">
    <property type="match status" value="1"/>
</dbReference>